<dbReference type="Proteomes" id="UP000076727">
    <property type="component" value="Unassembled WGS sequence"/>
</dbReference>
<protein>
    <submittedName>
        <fullName evidence="2">Uncharacterized protein</fullName>
    </submittedName>
</protein>
<dbReference type="AlphaFoldDB" id="A0A165S147"/>
<name>A0A165S147_9APHY</name>
<dbReference type="EMBL" id="KV429046">
    <property type="protein sequence ID" value="KZT71400.1"/>
    <property type="molecule type" value="Genomic_DNA"/>
</dbReference>
<feature type="region of interest" description="Disordered" evidence="1">
    <location>
        <begin position="1"/>
        <end position="29"/>
    </location>
</feature>
<proteinExistence type="predicted"/>
<organism evidence="2 3">
    <name type="scientific">Daedalea quercina L-15889</name>
    <dbReference type="NCBI Taxonomy" id="1314783"/>
    <lineage>
        <taxon>Eukaryota</taxon>
        <taxon>Fungi</taxon>
        <taxon>Dikarya</taxon>
        <taxon>Basidiomycota</taxon>
        <taxon>Agaricomycotina</taxon>
        <taxon>Agaricomycetes</taxon>
        <taxon>Polyporales</taxon>
        <taxon>Fomitopsis</taxon>
    </lineage>
</organism>
<accession>A0A165S147</accession>
<gene>
    <name evidence="2" type="ORF">DAEQUDRAFT_129217</name>
</gene>
<sequence>MAQRGNAGSFVTRRRVHTSTDTISESDRARRCDVQHGAMAACGRRHPASSLPIWPANDTRTAILMLLRAGIPPSPFFDADAARARQRTCSAFIQLASLCGRLSRARRSTSRWFLPFPLRDAHHCPRCDNPRESSLLGRLCHRSSLSRPVWCCPAIHEDSRSLSIRSDQASCQRE</sequence>
<evidence type="ECO:0000256" key="1">
    <source>
        <dbReference type="SAM" id="MobiDB-lite"/>
    </source>
</evidence>
<evidence type="ECO:0000313" key="3">
    <source>
        <dbReference type="Proteomes" id="UP000076727"/>
    </source>
</evidence>
<reference evidence="2 3" key="1">
    <citation type="journal article" date="2016" name="Mol. Biol. Evol.">
        <title>Comparative Genomics of Early-Diverging Mushroom-Forming Fungi Provides Insights into the Origins of Lignocellulose Decay Capabilities.</title>
        <authorList>
            <person name="Nagy L.G."/>
            <person name="Riley R."/>
            <person name="Tritt A."/>
            <person name="Adam C."/>
            <person name="Daum C."/>
            <person name="Floudas D."/>
            <person name="Sun H."/>
            <person name="Yadav J.S."/>
            <person name="Pangilinan J."/>
            <person name="Larsson K.H."/>
            <person name="Matsuura K."/>
            <person name="Barry K."/>
            <person name="Labutti K."/>
            <person name="Kuo R."/>
            <person name="Ohm R.A."/>
            <person name="Bhattacharya S.S."/>
            <person name="Shirouzu T."/>
            <person name="Yoshinaga Y."/>
            <person name="Martin F.M."/>
            <person name="Grigoriev I.V."/>
            <person name="Hibbett D.S."/>
        </authorList>
    </citation>
    <scope>NUCLEOTIDE SEQUENCE [LARGE SCALE GENOMIC DNA]</scope>
    <source>
        <strain evidence="2 3">L-15889</strain>
    </source>
</reference>
<keyword evidence="3" id="KW-1185">Reference proteome</keyword>
<evidence type="ECO:0000313" key="2">
    <source>
        <dbReference type="EMBL" id="KZT71400.1"/>
    </source>
</evidence>